<dbReference type="InterPro" id="IPR002477">
    <property type="entry name" value="Peptidoglycan-bd-like"/>
</dbReference>
<dbReference type="Proteomes" id="UP000037151">
    <property type="component" value="Unassembled WGS sequence"/>
</dbReference>
<reference evidence="5" key="1">
    <citation type="submission" date="2014-07" db="EMBL/GenBank/DDBJ databases">
        <title>Genome sequencing of plant-pathogenic Streptomyces species.</title>
        <authorList>
            <person name="Harrison J."/>
            <person name="Sapp M."/>
            <person name="Thwaites R."/>
            <person name="Studholme D.J."/>
        </authorList>
    </citation>
    <scope>NUCLEOTIDE SEQUENCE [LARGE SCALE GENOMIC DNA]</scope>
    <source>
        <strain evidence="5">NCPPB 4445</strain>
    </source>
</reference>
<dbReference type="EMBL" id="JPPY01000120">
    <property type="protein sequence ID" value="KND33819.1"/>
    <property type="molecule type" value="Genomic_DNA"/>
</dbReference>
<evidence type="ECO:0000256" key="2">
    <source>
        <dbReference type="SAM" id="Phobius"/>
    </source>
</evidence>
<dbReference type="SUPFAM" id="SSF47090">
    <property type="entry name" value="PGBD-like"/>
    <property type="match status" value="1"/>
</dbReference>
<proteinExistence type="predicted"/>
<evidence type="ECO:0000313" key="5">
    <source>
        <dbReference type="Proteomes" id="UP000037151"/>
    </source>
</evidence>
<organism evidence="4 5">
    <name type="scientific">Streptomyces acidiscabies</name>
    <dbReference type="NCBI Taxonomy" id="42234"/>
    <lineage>
        <taxon>Bacteria</taxon>
        <taxon>Bacillati</taxon>
        <taxon>Actinomycetota</taxon>
        <taxon>Actinomycetes</taxon>
        <taxon>Kitasatosporales</taxon>
        <taxon>Streptomycetaceae</taxon>
        <taxon>Streptomyces</taxon>
    </lineage>
</organism>
<feature type="compositionally biased region" description="Pro residues" evidence="1">
    <location>
        <begin position="69"/>
        <end position="88"/>
    </location>
</feature>
<evidence type="ECO:0000259" key="3">
    <source>
        <dbReference type="Pfam" id="PF01471"/>
    </source>
</evidence>
<keyword evidence="2" id="KW-1133">Transmembrane helix</keyword>
<dbReference type="InterPro" id="IPR036365">
    <property type="entry name" value="PGBD-like_sf"/>
</dbReference>
<dbReference type="RefSeq" id="WP_050371581.1">
    <property type="nucleotide sequence ID" value="NZ_KQ257821.1"/>
</dbReference>
<protein>
    <recommendedName>
        <fullName evidence="3">Peptidoglycan binding-like domain-containing protein</fullName>
    </recommendedName>
</protein>
<dbReference type="Pfam" id="PF01471">
    <property type="entry name" value="PG_binding_1"/>
    <property type="match status" value="1"/>
</dbReference>
<feature type="region of interest" description="Disordered" evidence="1">
    <location>
        <begin position="125"/>
        <end position="171"/>
    </location>
</feature>
<dbReference type="OrthoDB" id="4226197at2"/>
<evidence type="ECO:0000256" key="1">
    <source>
        <dbReference type="SAM" id="MobiDB-lite"/>
    </source>
</evidence>
<name>A0A0L0K824_9ACTN</name>
<feature type="domain" description="Peptidoglycan binding-like" evidence="3">
    <location>
        <begin position="168"/>
        <end position="225"/>
    </location>
</feature>
<feature type="region of interest" description="Disordered" evidence="1">
    <location>
        <begin position="57"/>
        <end position="92"/>
    </location>
</feature>
<sequence>MPTPETSGEPFEREVLEPIVVLRPRRTDALADLFRELTELSVDDPPDQEKTRAYEAVTVSKEPETRRIPPLPPLPPRRRTVPPPPPPATGKGVRRAAGVIAISAAALVGFAAAILLLPGRQNDAAAARPPVSSAPAQQNPAPTPTPSAPAEEPGEAPDTTGVLREGATGPEVVTLQERLRRIPNVYDHGATNGEYDATLTEAVARFQVWYGIRGDESGVYGDNTRHDLESRTS</sequence>
<dbReference type="AlphaFoldDB" id="A0A0L0K824"/>
<feature type="transmembrane region" description="Helical" evidence="2">
    <location>
        <begin position="96"/>
        <end position="118"/>
    </location>
</feature>
<keyword evidence="2" id="KW-0812">Transmembrane</keyword>
<keyword evidence="2" id="KW-0472">Membrane</keyword>
<dbReference type="PATRIC" id="fig|42234.21.peg.3724"/>
<dbReference type="Gene3D" id="1.10.101.10">
    <property type="entry name" value="PGBD-like superfamily/PGBD"/>
    <property type="match status" value="1"/>
</dbReference>
<evidence type="ECO:0000313" key="4">
    <source>
        <dbReference type="EMBL" id="KND33819.1"/>
    </source>
</evidence>
<dbReference type="InterPro" id="IPR036366">
    <property type="entry name" value="PGBDSf"/>
</dbReference>
<gene>
    <name evidence="4" type="ORF">IQ63_18070</name>
</gene>
<feature type="compositionally biased region" description="Low complexity" evidence="1">
    <location>
        <begin position="125"/>
        <end position="140"/>
    </location>
</feature>
<accession>A0A0L0K824</accession>
<comment type="caution">
    <text evidence="4">The sequence shown here is derived from an EMBL/GenBank/DDBJ whole genome shotgun (WGS) entry which is preliminary data.</text>
</comment>